<evidence type="ECO:0000313" key="2">
    <source>
        <dbReference type="Proteomes" id="UP001430804"/>
    </source>
</evidence>
<accession>A0ABS6WPN3</accession>
<keyword evidence="2" id="KW-1185">Reference proteome</keyword>
<reference evidence="1" key="1">
    <citation type="submission" date="2021-07" db="EMBL/GenBank/DDBJ databases">
        <title>Pseudohoeflea marina sp. nov. a polyhydroxyalcanoate-producing bacterium.</title>
        <authorList>
            <person name="Zheng W."/>
            <person name="Yu S."/>
            <person name="Huang Y."/>
        </authorList>
    </citation>
    <scope>NUCLEOTIDE SEQUENCE</scope>
    <source>
        <strain evidence="1">DP4N28-3</strain>
    </source>
</reference>
<organism evidence="1 2">
    <name type="scientific">Pseudohoeflea coraliihabitans</name>
    <dbReference type="NCBI Taxonomy" id="2860393"/>
    <lineage>
        <taxon>Bacteria</taxon>
        <taxon>Pseudomonadati</taxon>
        <taxon>Pseudomonadota</taxon>
        <taxon>Alphaproteobacteria</taxon>
        <taxon>Hyphomicrobiales</taxon>
        <taxon>Rhizobiaceae</taxon>
        <taxon>Pseudohoeflea</taxon>
    </lineage>
</organism>
<dbReference type="Proteomes" id="UP001430804">
    <property type="component" value="Unassembled WGS sequence"/>
</dbReference>
<evidence type="ECO:0000313" key="1">
    <source>
        <dbReference type="EMBL" id="MBW3097730.1"/>
    </source>
</evidence>
<proteinExistence type="predicted"/>
<evidence type="ECO:0008006" key="3">
    <source>
        <dbReference type="Google" id="ProtNLM"/>
    </source>
</evidence>
<protein>
    <recommendedName>
        <fullName evidence="3">Helix-turn-helix domain-containing protein</fullName>
    </recommendedName>
</protein>
<sequence>MPAPVTELGSGGLIVGRDKHERLRRGEVGSSKAGRYATPPRGESWIWLTFSFLDSVAFGALSRSAIMALMRLLLEHMAHAGTMNGRLVVTHRQFADYGIRQASVAGAIRELEYFGFIDVERGRAYRGQREPSIFRLTCYADHMGAPATNRWKAVTSKHVENWKKKRKDRRCCGT</sequence>
<comment type="caution">
    <text evidence="1">The sequence shown here is derived from an EMBL/GenBank/DDBJ whole genome shotgun (WGS) entry which is preliminary data.</text>
</comment>
<name>A0ABS6WPN3_9HYPH</name>
<dbReference type="EMBL" id="JAHWQX010000002">
    <property type="protein sequence ID" value="MBW3097730.1"/>
    <property type="molecule type" value="Genomic_DNA"/>
</dbReference>
<dbReference type="RefSeq" id="WP_219201608.1">
    <property type="nucleotide sequence ID" value="NZ_JAHWQX010000002.1"/>
</dbReference>
<gene>
    <name evidence="1" type="ORF">KY465_10595</name>
</gene>